<keyword evidence="2 5" id="KW-0819">tRNA processing</keyword>
<gene>
    <name evidence="10" type="ORF">CC78DRAFT_537709</name>
</gene>
<dbReference type="EC" id="4.6.1.16" evidence="5"/>
<dbReference type="SUPFAM" id="SSF53032">
    <property type="entry name" value="tRNA-intron endonuclease catalytic domain-like"/>
    <property type="match status" value="1"/>
</dbReference>
<dbReference type="InterPro" id="IPR016690">
    <property type="entry name" value="TSEN34"/>
</dbReference>
<dbReference type="CDD" id="cd22363">
    <property type="entry name" value="tRNA-intron_lyase_C"/>
    <property type="match status" value="1"/>
</dbReference>
<feature type="active site" evidence="6">
    <location>
        <position position="270"/>
    </location>
</feature>
<feature type="region of interest" description="Disordered" evidence="7">
    <location>
        <begin position="103"/>
        <end position="154"/>
    </location>
</feature>
<keyword evidence="10" id="KW-0540">Nuclease</keyword>
<evidence type="ECO:0000259" key="8">
    <source>
        <dbReference type="Pfam" id="PF01974"/>
    </source>
</evidence>
<dbReference type="InterPro" id="IPR006677">
    <property type="entry name" value="tRNA_intron_Endonuc_cat-like"/>
</dbReference>
<dbReference type="GO" id="GO:0000379">
    <property type="term" value="P:tRNA-type intron splice site recognition and cleavage"/>
    <property type="evidence" value="ECO:0007669"/>
    <property type="project" value="UniProtKB-UniRule"/>
</dbReference>
<dbReference type="PIRSF" id="PIRSF017250">
    <property type="entry name" value="tRNA_splic_SEN34"/>
    <property type="match status" value="1"/>
</dbReference>
<dbReference type="InterPro" id="IPR059049">
    <property type="entry name" value="TSEN34_N"/>
</dbReference>
<evidence type="ECO:0000256" key="7">
    <source>
        <dbReference type="SAM" id="MobiDB-lite"/>
    </source>
</evidence>
<evidence type="ECO:0000256" key="1">
    <source>
        <dbReference type="ARBA" id="ARBA00008078"/>
    </source>
</evidence>
<dbReference type="FunFam" id="3.40.1350.10:FF:000008">
    <property type="entry name" value="tRNA-splicing endonuclease subunit Sen34"/>
    <property type="match status" value="1"/>
</dbReference>
<dbReference type="InterPro" id="IPR011856">
    <property type="entry name" value="tRNA_endonuc-like_dom_sf"/>
</dbReference>
<reference evidence="11" key="1">
    <citation type="journal article" date="2020" name="Stud. Mycol.">
        <title>101 Dothideomycetes genomes: A test case for predicting lifestyles and emergence of pathogens.</title>
        <authorList>
            <person name="Haridas S."/>
            <person name="Albert R."/>
            <person name="Binder M."/>
            <person name="Bloem J."/>
            <person name="LaButti K."/>
            <person name="Salamov A."/>
            <person name="Andreopoulos B."/>
            <person name="Baker S."/>
            <person name="Barry K."/>
            <person name="Bills G."/>
            <person name="Bluhm B."/>
            <person name="Cannon C."/>
            <person name="Castanera R."/>
            <person name="Culley D."/>
            <person name="Daum C."/>
            <person name="Ezra D."/>
            <person name="Gonzalez J."/>
            <person name="Henrissat B."/>
            <person name="Kuo A."/>
            <person name="Liang C."/>
            <person name="Lipzen A."/>
            <person name="Lutzoni F."/>
            <person name="Magnuson J."/>
            <person name="Mondo S."/>
            <person name="Nolan M."/>
            <person name="Ohm R."/>
            <person name="Pangilinan J."/>
            <person name="Park H.-J."/>
            <person name="Ramirez L."/>
            <person name="Alfaro M."/>
            <person name="Sun H."/>
            <person name="Tritt A."/>
            <person name="Yoshinaga Y."/>
            <person name="Zwiers L.-H."/>
            <person name="Turgeon B."/>
            <person name="Goodwin S."/>
            <person name="Spatafora J."/>
            <person name="Crous P."/>
            <person name="Grigoriev I."/>
        </authorList>
    </citation>
    <scope>NUCLEOTIDE SEQUENCE [LARGE SCALE GENOMIC DNA]</scope>
    <source>
        <strain evidence="11">CBS 304.66</strain>
    </source>
</reference>
<dbReference type="GO" id="GO:0000213">
    <property type="term" value="F:tRNA-intron lyase activity"/>
    <property type="evidence" value="ECO:0007669"/>
    <property type="project" value="UniProtKB-UniRule"/>
</dbReference>
<feature type="compositionally biased region" description="Basic and acidic residues" evidence="7">
    <location>
        <begin position="103"/>
        <end position="139"/>
    </location>
</feature>
<dbReference type="Proteomes" id="UP000800093">
    <property type="component" value="Unassembled WGS sequence"/>
</dbReference>
<organism evidence="10 11">
    <name type="scientific">Lojkania enalia</name>
    <dbReference type="NCBI Taxonomy" id="147567"/>
    <lineage>
        <taxon>Eukaryota</taxon>
        <taxon>Fungi</taxon>
        <taxon>Dikarya</taxon>
        <taxon>Ascomycota</taxon>
        <taxon>Pezizomycotina</taxon>
        <taxon>Dothideomycetes</taxon>
        <taxon>Pleosporomycetidae</taxon>
        <taxon>Pleosporales</taxon>
        <taxon>Pleosporales incertae sedis</taxon>
        <taxon>Lojkania</taxon>
    </lineage>
</organism>
<evidence type="ECO:0000313" key="10">
    <source>
        <dbReference type="EMBL" id="KAF2258482.1"/>
    </source>
</evidence>
<evidence type="ECO:0000256" key="4">
    <source>
        <dbReference type="ARBA" id="ARBA00059865"/>
    </source>
</evidence>
<comment type="similarity">
    <text evidence="1 5">Belongs to the tRNA-intron endonuclease family.</text>
</comment>
<proteinExistence type="inferred from homology"/>
<dbReference type="OrthoDB" id="48041at2759"/>
<evidence type="ECO:0000256" key="6">
    <source>
        <dbReference type="PIRSR" id="PIRSR017250-50"/>
    </source>
</evidence>
<evidence type="ECO:0000256" key="3">
    <source>
        <dbReference type="ARBA" id="ARBA00023239"/>
    </source>
</evidence>
<protein>
    <recommendedName>
        <fullName evidence="5">tRNA-splicing endonuclease subunit Sen34</fullName>
        <ecNumber evidence="5">4.6.1.16</ecNumber>
    </recommendedName>
</protein>
<evidence type="ECO:0000256" key="2">
    <source>
        <dbReference type="ARBA" id="ARBA00022694"/>
    </source>
</evidence>
<dbReference type="Pfam" id="PF26577">
    <property type="entry name" value="TSEN34_N"/>
    <property type="match status" value="1"/>
</dbReference>
<dbReference type="EMBL" id="ML986760">
    <property type="protein sequence ID" value="KAF2258482.1"/>
    <property type="molecule type" value="Genomic_DNA"/>
</dbReference>
<accession>A0A9P4JZD1</accession>
<dbReference type="PANTHER" id="PTHR13070">
    <property type="entry name" value="TRNA-SPLICING ENDONUCLEASE SUBUNIT SEN34-RELATED"/>
    <property type="match status" value="1"/>
</dbReference>
<keyword evidence="10" id="KW-0378">Hydrolase</keyword>
<dbReference type="Pfam" id="PF01974">
    <property type="entry name" value="tRNA_int_endo"/>
    <property type="match status" value="1"/>
</dbReference>
<dbReference type="InterPro" id="IPR036167">
    <property type="entry name" value="tRNA_intron_Endo_cat-like_sf"/>
</dbReference>
<feature type="domain" description="TSEN34 N-terminal" evidence="9">
    <location>
        <begin position="9"/>
        <end position="77"/>
    </location>
</feature>
<keyword evidence="10" id="KW-0255">Endonuclease</keyword>
<dbReference type="PANTHER" id="PTHR13070:SF0">
    <property type="entry name" value="TRNA-SPLICING ENDONUCLEASE SUBUNIT SEN34"/>
    <property type="match status" value="1"/>
</dbReference>
<feature type="active site" evidence="6">
    <location>
        <position position="231"/>
    </location>
</feature>
<evidence type="ECO:0000259" key="9">
    <source>
        <dbReference type="Pfam" id="PF26577"/>
    </source>
</evidence>
<dbReference type="GO" id="GO:0003676">
    <property type="term" value="F:nucleic acid binding"/>
    <property type="evidence" value="ECO:0007669"/>
    <property type="project" value="InterPro"/>
</dbReference>
<feature type="active site" evidence="6">
    <location>
        <position position="239"/>
    </location>
</feature>
<evidence type="ECO:0000313" key="11">
    <source>
        <dbReference type="Proteomes" id="UP000800093"/>
    </source>
</evidence>
<feature type="domain" description="tRNA intron endonuclease catalytic" evidence="8">
    <location>
        <begin position="203"/>
        <end position="277"/>
    </location>
</feature>
<evidence type="ECO:0000256" key="5">
    <source>
        <dbReference type="PIRNR" id="PIRNR017250"/>
    </source>
</evidence>
<comment type="function">
    <text evidence="4">Constitutes one of the two catalytic subunit of the tRNA-splicing endonuclease complex, a complex responsible for identification and cleavage of the splice sites in pre-tRNA. It cleaves pre-tRNA at the 5'- and 3'-splice sites to release the intron. The products are an intron and two tRNA half-molecules bearing 2',3'-cyclic phosphate and 5'-OH termini. There are no conserved sequences at the splice sites, but the intron is invariably located at the same site in the gene, placing the splice sites an invariant distance from the constant structural features of the tRNA body. It probably carries the active site for 3'-splice site cleavage.</text>
</comment>
<dbReference type="InterPro" id="IPR006676">
    <property type="entry name" value="tRNA_splic"/>
</dbReference>
<dbReference type="NCBIfam" id="TIGR00324">
    <property type="entry name" value="endA"/>
    <property type="match status" value="1"/>
</dbReference>
<dbReference type="Gene3D" id="3.40.1350.10">
    <property type="match status" value="1"/>
</dbReference>
<sequence>MAPVTEPFPISNVAGRYLLFDVDVISHVRRNHNICGVLIGTIPNLSQQNVFLGIPLQLMPEEARVLVEQGHAYIFDDAQAHMQGFFGMSRKDRLEFLRMMDERGQQRARDVRRKAEERSEKALREKGLLQARTEQKESEALVAEGDPGTDAGGSLFGSTPQLPANRRVADKKLAPHFITPTTSYPPLAPPSQPSTLALPEVPRQYPIYRYMQSKGYFAMPGLRFGCHYSIYPGDPLRFHSHFLTTGLGWDEEFELLDIVGGGRLGTSVKKTYLIGAEEPEKEEGEEGKVRAFSIEWAGM</sequence>
<keyword evidence="11" id="KW-1185">Reference proteome</keyword>
<dbReference type="AlphaFoldDB" id="A0A9P4JZD1"/>
<comment type="caution">
    <text evidence="10">The sequence shown here is derived from an EMBL/GenBank/DDBJ whole genome shotgun (WGS) entry which is preliminary data.</text>
</comment>
<name>A0A9P4JZD1_9PLEO</name>
<keyword evidence="3 5" id="KW-0456">Lyase</keyword>
<dbReference type="GO" id="GO:0000214">
    <property type="term" value="C:tRNA-intron endonuclease complex"/>
    <property type="evidence" value="ECO:0007669"/>
    <property type="project" value="UniProtKB-UniRule"/>
</dbReference>